<dbReference type="OrthoDB" id="10452751at2759"/>
<protein>
    <submittedName>
        <fullName evidence="3">Similar to Galectin-3 acc. no. P38486</fullName>
    </submittedName>
</protein>
<evidence type="ECO:0000313" key="3">
    <source>
        <dbReference type="EMBL" id="CCX06494.1"/>
    </source>
</evidence>
<dbReference type="STRING" id="1076935.U4L8M5"/>
<reference evidence="3 4" key="1">
    <citation type="journal article" date="2013" name="PLoS Genet.">
        <title>The genome and development-dependent transcriptomes of Pyronema confluens: a window into fungal evolution.</title>
        <authorList>
            <person name="Traeger S."/>
            <person name="Altegoer F."/>
            <person name="Freitag M."/>
            <person name="Gabaldon T."/>
            <person name="Kempken F."/>
            <person name="Kumar A."/>
            <person name="Marcet-Houben M."/>
            <person name="Poggeler S."/>
            <person name="Stajich J.E."/>
            <person name="Nowrousian M."/>
        </authorList>
    </citation>
    <scope>NUCLEOTIDE SEQUENCE [LARGE SCALE GENOMIC DNA]</scope>
    <source>
        <strain evidence="4">CBS 100304</strain>
        <tissue evidence="3">Vegetative mycelium</tissue>
    </source>
</reference>
<keyword evidence="4" id="KW-1185">Reference proteome</keyword>
<keyword evidence="2" id="KW-0812">Transmembrane</keyword>
<evidence type="ECO:0000256" key="1">
    <source>
        <dbReference type="SAM" id="MobiDB-lite"/>
    </source>
</evidence>
<dbReference type="Proteomes" id="UP000018144">
    <property type="component" value="Unassembled WGS sequence"/>
</dbReference>
<keyword evidence="2" id="KW-1133">Transmembrane helix</keyword>
<dbReference type="AlphaFoldDB" id="U4L8M5"/>
<sequence>MPVFPEIAAPGATPGLKNNATSSSMENDNMVATDINPETAAAAFIPAVSTAPSNTEKEKSAIYPALLPPARYPALEDPGRYPALEAPGRYPALEDPGRYPALEAPGRYPALKAPGRYPALEDPGRYPTLEAPGRYPSLEDSGRYPDLELPGTLHRRSWDSWKDSASRFWNDVTSYNVFGTESTPDPIPASVYDTTLIPLSSPPKELYTPASAEDYSFPATINVNQRNDDLGLTANLWNDHLSRPLPAVDASISSMPDADSPWSVRQSITPGNLVIHDLPIEDRYFVEENAWVNTKSHGWEQKPKVVAPFAPSYAPTPEMVDLHSFDLPGLSSGSSASSSGSFSPWSIDSTASSSTDSINALGRDIVAAEGTGRNAAQQQSFQDRLDKLMTTPPGVGIGGLDRAGHRGYPVVAQRDVALGMPPVRSLDWAAPSAAPSAAPNFAPAIMSSGAMVQEPEKTIMFLMVLFCLLFGKFFARR</sequence>
<dbReference type="EMBL" id="HF935290">
    <property type="protein sequence ID" value="CCX06494.1"/>
    <property type="molecule type" value="Genomic_DNA"/>
</dbReference>
<evidence type="ECO:0000256" key="2">
    <source>
        <dbReference type="SAM" id="Phobius"/>
    </source>
</evidence>
<accession>U4L8M5</accession>
<gene>
    <name evidence="3" type="ORF">PCON_06081</name>
</gene>
<proteinExistence type="predicted"/>
<evidence type="ECO:0000313" key="4">
    <source>
        <dbReference type="Proteomes" id="UP000018144"/>
    </source>
</evidence>
<feature type="transmembrane region" description="Helical" evidence="2">
    <location>
        <begin position="458"/>
        <end position="475"/>
    </location>
</feature>
<feature type="region of interest" description="Disordered" evidence="1">
    <location>
        <begin position="1"/>
        <end position="24"/>
    </location>
</feature>
<keyword evidence="2" id="KW-0472">Membrane</keyword>
<organism evidence="3 4">
    <name type="scientific">Pyronema omphalodes (strain CBS 100304)</name>
    <name type="common">Pyronema confluens</name>
    <dbReference type="NCBI Taxonomy" id="1076935"/>
    <lineage>
        <taxon>Eukaryota</taxon>
        <taxon>Fungi</taxon>
        <taxon>Dikarya</taxon>
        <taxon>Ascomycota</taxon>
        <taxon>Pezizomycotina</taxon>
        <taxon>Pezizomycetes</taxon>
        <taxon>Pezizales</taxon>
        <taxon>Pyronemataceae</taxon>
        <taxon>Pyronema</taxon>
    </lineage>
</organism>
<name>U4L8M5_PYROM</name>